<dbReference type="EMBL" id="JAATIQ010000519">
    <property type="protein sequence ID" value="KAF4352843.1"/>
    <property type="molecule type" value="Genomic_DNA"/>
</dbReference>
<keyword evidence="8" id="KW-0653">Protein transport</keyword>
<evidence type="ECO:0000256" key="3">
    <source>
        <dbReference type="ARBA" id="ARBA00006094"/>
    </source>
</evidence>
<feature type="compositionally biased region" description="Polar residues" evidence="11">
    <location>
        <begin position="185"/>
        <end position="207"/>
    </location>
</feature>
<evidence type="ECO:0000256" key="2">
    <source>
        <dbReference type="ARBA" id="ARBA00004496"/>
    </source>
</evidence>
<comment type="subcellular location">
    <subcellularLocation>
        <location evidence="2">Cytoplasm</location>
    </subcellularLocation>
    <subcellularLocation>
        <location evidence="1">Nucleus</location>
    </subcellularLocation>
</comment>
<dbReference type="Pfam" id="PF10258">
    <property type="entry name" value="PHAX_RNA-bd"/>
    <property type="match status" value="1"/>
</dbReference>
<dbReference type="GO" id="GO:0015031">
    <property type="term" value="P:protein transport"/>
    <property type="evidence" value="ECO:0007669"/>
    <property type="project" value="UniProtKB-KW"/>
</dbReference>
<keyword evidence="6" id="KW-0963">Cytoplasm</keyword>
<dbReference type="InterPro" id="IPR039047">
    <property type="entry name" value="PHAX"/>
</dbReference>
<evidence type="ECO:0000259" key="12">
    <source>
        <dbReference type="Pfam" id="PF10258"/>
    </source>
</evidence>
<evidence type="ECO:0000256" key="4">
    <source>
        <dbReference type="ARBA" id="ARBA00016856"/>
    </source>
</evidence>
<feature type="region of interest" description="Disordered" evidence="11">
    <location>
        <begin position="166"/>
        <end position="255"/>
    </location>
</feature>
<organism evidence="13 14">
    <name type="scientific">Cannabis sativa</name>
    <name type="common">Hemp</name>
    <name type="synonym">Marijuana</name>
    <dbReference type="NCBI Taxonomy" id="3483"/>
    <lineage>
        <taxon>Eukaryota</taxon>
        <taxon>Viridiplantae</taxon>
        <taxon>Streptophyta</taxon>
        <taxon>Embryophyta</taxon>
        <taxon>Tracheophyta</taxon>
        <taxon>Spermatophyta</taxon>
        <taxon>Magnoliopsida</taxon>
        <taxon>eudicotyledons</taxon>
        <taxon>Gunneridae</taxon>
        <taxon>Pentapetalae</taxon>
        <taxon>rosids</taxon>
        <taxon>fabids</taxon>
        <taxon>Rosales</taxon>
        <taxon>Cannabaceae</taxon>
        <taxon>Cannabis</taxon>
    </lineage>
</organism>
<dbReference type="GO" id="GO:0005737">
    <property type="term" value="C:cytoplasm"/>
    <property type="evidence" value="ECO:0007669"/>
    <property type="project" value="UniProtKB-SubCell"/>
</dbReference>
<evidence type="ECO:0000256" key="11">
    <source>
        <dbReference type="SAM" id="MobiDB-lite"/>
    </source>
</evidence>
<keyword evidence="5" id="KW-0813">Transport</keyword>
<evidence type="ECO:0000313" key="13">
    <source>
        <dbReference type="EMBL" id="KAF4352843.1"/>
    </source>
</evidence>
<dbReference type="InterPro" id="IPR038092">
    <property type="entry name" value="PHAX_RNA-binding_sf"/>
</dbReference>
<dbReference type="PANTHER" id="PTHR13135">
    <property type="entry name" value="CYTOSOLIC RESINIFERATOXIN BINDING PROTEIN RBP-26"/>
    <property type="match status" value="1"/>
</dbReference>
<sequence length="255" mass="28714">MEGVESILDTLHEEDDIFEDDVEMVDVEEGELVEQNSHSHLDQSQTNETNQDSQSKTRRRRANKKKNKRKRAGGAPNVTDINRFVLDTCRRLKEKKSYMVYTAVGCLGVSALCDLIKEVEAVQACGGQMTSDGRRYRTGGGILWSILKTREPKAYKEIMNKAKEFEKQFKQPKPNIRQETEEGKGSSSQSIPDVSLNKTTSEINISDGSPVMVEVKNRSEPANDEKKTVSVHERLRMPVSYDDDLLGGDLKNDST</sequence>
<comment type="similarity">
    <text evidence="3">Belongs to the PHAX family.</text>
</comment>
<protein>
    <recommendedName>
        <fullName evidence="4">Phosphorylated adapter RNA export protein</fullName>
    </recommendedName>
    <alternativeName>
        <fullName evidence="10">RNA U small nuclear RNA export adapter protein</fullName>
    </alternativeName>
</protein>
<dbReference type="AlphaFoldDB" id="A0A7J6E340"/>
<feature type="domain" description="Phosphorylated adapter RNA export protein RNA-binding" evidence="12">
    <location>
        <begin position="85"/>
        <end position="164"/>
    </location>
</feature>
<dbReference type="GO" id="GO:0005634">
    <property type="term" value="C:nucleus"/>
    <property type="evidence" value="ECO:0007669"/>
    <property type="project" value="UniProtKB-SubCell"/>
</dbReference>
<evidence type="ECO:0000256" key="9">
    <source>
        <dbReference type="ARBA" id="ARBA00023242"/>
    </source>
</evidence>
<feature type="compositionally biased region" description="Basic residues" evidence="11">
    <location>
        <begin position="56"/>
        <end position="72"/>
    </location>
</feature>
<dbReference type="InterPro" id="IPR019385">
    <property type="entry name" value="PHAX_RNA-binding_domain"/>
</dbReference>
<dbReference type="Gene3D" id="1.10.10.1440">
    <property type="entry name" value="PHAX RNA-binding domain"/>
    <property type="match status" value="1"/>
</dbReference>
<gene>
    <name evidence="13" type="ORF">G4B88_024770</name>
</gene>
<accession>A0A7J6E340</accession>
<keyword evidence="14" id="KW-1185">Reference proteome</keyword>
<keyword evidence="9" id="KW-0539">Nucleus</keyword>
<keyword evidence="7" id="KW-0694">RNA-binding</keyword>
<feature type="region of interest" description="Disordered" evidence="11">
    <location>
        <begin position="30"/>
        <end position="76"/>
    </location>
</feature>
<dbReference type="PANTHER" id="PTHR13135:SF0">
    <property type="entry name" value="PHOSPHORYLATED ADAPTER RNA EXPORT PROTEIN"/>
    <property type="match status" value="1"/>
</dbReference>
<evidence type="ECO:0000256" key="10">
    <source>
        <dbReference type="ARBA" id="ARBA00030834"/>
    </source>
</evidence>
<evidence type="ECO:0000256" key="6">
    <source>
        <dbReference type="ARBA" id="ARBA00022490"/>
    </source>
</evidence>
<name>A0A7J6E340_CANSA</name>
<evidence type="ECO:0000256" key="5">
    <source>
        <dbReference type="ARBA" id="ARBA00022448"/>
    </source>
</evidence>
<evidence type="ECO:0000256" key="8">
    <source>
        <dbReference type="ARBA" id="ARBA00022927"/>
    </source>
</evidence>
<dbReference type="Proteomes" id="UP000583929">
    <property type="component" value="Unassembled WGS sequence"/>
</dbReference>
<feature type="compositionally biased region" description="Basic and acidic residues" evidence="11">
    <location>
        <begin position="215"/>
        <end position="236"/>
    </location>
</feature>
<feature type="compositionally biased region" description="Polar residues" evidence="11">
    <location>
        <begin position="35"/>
        <end position="54"/>
    </location>
</feature>
<evidence type="ECO:0000256" key="1">
    <source>
        <dbReference type="ARBA" id="ARBA00004123"/>
    </source>
</evidence>
<reference evidence="13 14" key="1">
    <citation type="journal article" date="2020" name="bioRxiv">
        <title>Sequence and annotation of 42 cannabis genomes reveals extensive copy number variation in cannabinoid synthesis and pathogen resistance genes.</title>
        <authorList>
            <person name="Mckernan K.J."/>
            <person name="Helbert Y."/>
            <person name="Kane L.T."/>
            <person name="Ebling H."/>
            <person name="Zhang L."/>
            <person name="Liu B."/>
            <person name="Eaton Z."/>
            <person name="Mclaughlin S."/>
            <person name="Kingan S."/>
            <person name="Baybayan P."/>
            <person name="Concepcion G."/>
            <person name="Jordan M."/>
            <person name="Riva A."/>
            <person name="Barbazuk W."/>
            <person name="Harkins T."/>
        </authorList>
    </citation>
    <scope>NUCLEOTIDE SEQUENCE [LARGE SCALE GENOMIC DNA]</scope>
    <source>
        <strain evidence="14">cv. Jamaican Lion 4</strain>
        <tissue evidence="13">Leaf</tissue>
    </source>
</reference>
<comment type="caution">
    <text evidence="13">The sequence shown here is derived from an EMBL/GenBank/DDBJ whole genome shotgun (WGS) entry which is preliminary data.</text>
</comment>
<dbReference type="GO" id="GO:0003723">
    <property type="term" value="F:RNA binding"/>
    <property type="evidence" value="ECO:0007669"/>
    <property type="project" value="UniProtKB-KW"/>
</dbReference>
<evidence type="ECO:0000256" key="7">
    <source>
        <dbReference type="ARBA" id="ARBA00022884"/>
    </source>
</evidence>
<evidence type="ECO:0000313" key="14">
    <source>
        <dbReference type="Proteomes" id="UP000583929"/>
    </source>
</evidence>
<dbReference type="GO" id="GO:0006408">
    <property type="term" value="P:snRNA export from nucleus"/>
    <property type="evidence" value="ECO:0007669"/>
    <property type="project" value="InterPro"/>
</dbReference>
<proteinExistence type="inferred from homology"/>